<evidence type="ECO:0000313" key="3">
    <source>
        <dbReference type="EMBL" id="RVX14632.1"/>
    </source>
</evidence>
<dbReference type="PANTHER" id="PTHR11439:SF498">
    <property type="entry name" value="DNAK FAMILY PROTEIN"/>
    <property type="match status" value="1"/>
</dbReference>
<protein>
    <submittedName>
        <fullName evidence="3">Retrovirus-related Pol polyprotein from transposon RE2</fullName>
    </submittedName>
</protein>
<reference evidence="3 4" key="1">
    <citation type="journal article" date="2018" name="PLoS Genet.">
        <title>Population sequencing reveals clonal diversity and ancestral inbreeding in the grapevine cultivar Chardonnay.</title>
        <authorList>
            <person name="Roach M.J."/>
            <person name="Johnson D.L."/>
            <person name="Bohlmann J."/>
            <person name="van Vuuren H.J."/>
            <person name="Jones S.J."/>
            <person name="Pretorius I.S."/>
            <person name="Schmidt S.A."/>
            <person name="Borneman A.R."/>
        </authorList>
    </citation>
    <scope>NUCLEOTIDE SEQUENCE [LARGE SCALE GENOMIC DNA]</scope>
    <source>
        <strain evidence="4">cv. Chardonnay</strain>
        <tissue evidence="3">Leaf</tissue>
    </source>
</reference>
<evidence type="ECO:0000313" key="4">
    <source>
        <dbReference type="Proteomes" id="UP000288805"/>
    </source>
</evidence>
<organism evidence="3 4">
    <name type="scientific">Vitis vinifera</name>
    <name type="common">Grape</name>
    <dbReference type="NCBI Taxonomy" id="29760"/>
    <lineage>
        <taxon>Eukaryota</taxon>
        <taxon>Viridiplantae</taxon>
        <taxon>Streptophyta</taxon>
        <taxon>Embryophyta</taxon>
        <taxon>Tracheophyta</taxon>
        <taxon>Spermatophyta</taxon>
        <taxon>Magnoliopsida</taxon>
        <taxon>eudicotyledons</taxon>
        <taxon>Gunneridae</taxon>
        <taxon>Pentapetalae</taxon>
        <taxon>rosids</taxon>
        <taxon>Vitales</taxon>
        <taxon>Vitaceae</taxon>
        <taxon>Viteae</taxon>
        <taxon>Vitis</taxon>
    </lineage>
</organism>
<dbReference type="EMBL" id="QGNW01000020">
    <property type="protein sequence ID" value="RVX14632.1"/>
    <property type="molecule type" value="Genomic_DNA"/>
</dbReference>
<dbReference type="PANTHER" id="PTHR11439">
    <property type="entry name" value="GAG-POL-RELATED RETROTRANSPOSON"/>
    <property type="match status" value="1"/>
</dbReference>
<evidence type="ECO:0000256" key="1">
    <source>
        <dbReference type="SAM" id="MobiDB-lite"/>
    </source>
</evidence>
<dbReference type="SUPFAM" id="SSF56672">
    <property type="entry name" value="DNA/RNA polymerases"/>
    <property type="match status" value="1"/>
</dbReference>
<evidence type="ECO:0000259" key="2">
    <source>
        <dbReference type="Pfam" id="PF07727"/>
    </source>
</evidence>
<feature type="domain" description="Reverse transcriptase Ty1/copia-type" evidence="2">
    <location>
        <begin position="396"/>
        <end position="523"/>
    </location>
</feature>
<dbReference type="InterPro" id="IPR013103">
    <property type="entry name" value="RVT_2"/>
</dbReference>
<feature type="region of interest" description="Disordered" evidence="1">
    <location>
        <begin position="285"/>
        <end position="327"/>
    </location>
</feature>
<gene>
    <name evidence="3" type="primary">RE2_507</name>
    <name evidence="3" type="ORF">CK203_011931</name>
</gene>
<dbReference type="InterPro" id="IPR043502">
    <property type="entry name" value="DNA/RNA_pol_sf"/>
</dbReference>
<name>A0A438K088_VITVI</name>
<sequence length="824" mass="92490">MSSGDSPLVNPSLVHPSLSNSFNQPPINPLDDSSSLYYLHPSDNPSALYLRSDGPRVFQLEKSLSCISQGALSVIEYFNTFKTLWDKYVSYRPFPTCTCGKMATCTCELFNFLQIKQQSNYVLKFLVGLNDYYASIKSQLLLMVPLPNMSKVFSLLLQEESQSYPPGWNGPKGKRNMASAHATITTTEVPNQNSNKQQKFCFTPEEFHKLMALANSVQPNSSDQNNVQPVVNLVTTSHFSDHMICSPLLYHSTPKPINASINPPNGTTIPATHIDSPSTTSFFNSYHNVGSASPPNNSPSLSEPPAFLESDSPTFPSPSHLDSTSDSIDPEVLQLIKSTRIKQKPSYLQDYYCGNVSFSQNATQASTSTDCSPTKASRLPEWQAAMQHELTTLELNKTWELVTLPKNKKTIGCKWVFKVKYKADGTIERHKARLVAKGYTQQEGLDFFDTFSPVAKITSIRLLLAVAAVKQWHLHQLDVNNAFLHGDLHEEVYMELPPGLAVQGEQKVCRILKSLYGLKQASRQCSFMALLVYVDDVLLASDSILEIERSKTGISLCQRKFILDILEDTGLTGSKPVAFPMESTLKLSTNDTNFYEDPSSYRRLIGRLLYLTLTRPDLAYFVQVLSQFLAKPAGFSDSDWVGYVDTRRSVTGFAIFLGNSLISWKSKKQVTVSRSSAEAKYRALATTTCEIQWLLYALQDLDIKHSQSTLLYTDSKSAMSIATNPIQHERTKHIQIDCHLVREKLQQHVIKLFHIPSRLQLADIFTKPLGSLPFHHMPCKMNIINIHVHLERGGCWSVTSHIESMELKKKEERLKIESKLDENS</sequence>
<dbReference type="Proteomes" id="UP000288805">
    <property type="component" value="Unassembled WGS sequence"/>
</dbReference>
<dbReference type="CDD" id="cd09272">
    <property type="entry name" value="RNase_HI_RT_Ty1"/>
    <property type="match status" value="1"/>
</dbReference>
<dbReference type="AlphaFoldDB" id="A0A438K088"/>
<dbReference type="Pfam" id="PF07727">
    <property type="entry name" value="RVT_2"/>
    <property type="match status" value="1"/>
</dbReference>
<feature type="compositionally biased region" description="Low complexity" evidence="1">
    <location>
        <begin position="291"/>
        <end position="306"/>
    </location>
</feature>
<accession>A0A438K088</accession>
<proteinExistence type="predicted"/>
<comment type="caution">
    <text evidence="3">The sequence shown here is derived from an EMBL/GenBank/DDBJ whole genome shotgun (WGS) entry which is preliminary data.</text>
</comment>